<reference evidence="1" key="1">
    <citation type="submission" date="2021-03" db="EMBL/GenBank/DDBJ databases">
        <authorList>
            <person name="Bekaert M."/>
        </authorList>
    </citation>
    <scope>NUCLEOTIDE SEQUENCE</scope>
</reference>
<dbReference type="EMBL" id="CAJPWZ010000835">
    <property type="protein sequence ID" value="CAG2201178.1"/>
    <property type="molecule type" value="Genomic_DNA"/>
</dbReference>
<dbReference type="Proteomes" id="UP000683360">
    <property type="component" value="Unassembled WGS sequence"/>
</dbReference>
<protein>
    <submittedName>
        <fullName evidence="1">Uncharacterized protein</fullName>
    </submittedName>
</protein>
<name>A0A8S3R7Q4_MYTED</name>
<comment type="caution">
    <text evidence="1">The sequence shown here is derived from an EMBL/GenBank/DDBJ whole genome shotgun (WGS) entry which is preliminary data.</text>
</comment>
<gene>
    <name evidence="1" type="ORF">MEDL_15797</name>
</gene>
<keyword evidence="2" id="KW-1185">Reference proteome</keyword>
<evidence type="ECO:0000313" key="1">
    <source>
        <dbReference type="EMBL" id="CAG2201178.1"/>
    </source>
</evidence>
<accession>A0A8S3R7Q4</accession>
<evidence type="ECO:0000313" key="2">
    <source>
        <dbReference type="Proteomes" id="UP000683360"/>
    </source>
</evidence>
<dbReference type="AlphaFoldDB" id="A0A8S3R7Q4"/>
<sequence length="401" mass="46690">MQACHISISLYRKMNGTNSISQYIDDEWGNSNNLFMYRGCKRVIPAYHCIEDEWEDASVSYQHIIVLEDEWGNLHVNNTNLFVYRGCKRVIPAYHCIEDEWATYMPQQGCKRVTSISLYRKMNGITYMSITLIYLCTEDRIQACHTSISLYKEDEWGNLHVNNTNLFIYRGCKACHTSISLYRKMNGVTYMSITLIYLCTEDRMQACHTSISLYRKMNGVTYNTEFIYVQRMQAVISAYHCIEDEWGNLHEDNTNLFMYRGCKRVISAYHCIGGGMGGCKRVIPAYHCIEDEWEGCKRVIPAYHCIEDEWGNLHVNNINLFVYRGCKRVIPAYHCIEDEWGNSHGITLIYLCTEDASRMQAVIPAYHCIEDEWGNLHEDNTNLFMYRGCKRVIPAYHCIGG</sequence>
<organism evidence="1 2">
    <name type="scientific">Mytilus edulis</name>
    <name type="common">Blue mussel</name>
    <dbReference type="NCBI Taxonomy" id="6550"/>
    <lineage>
        <taxon>Eukaryota</taxon>
        <taxon>Metazoa</taxon>
        <taxon>Spiralia</taxon>
        <taxon>Lophotrochozoa</taxon>
        <taxon>Mollusca</taxon>
        <taxon>Bivalvia</taxon>
        <taxon>Autobranchia</taxon>
        <taxon>Pteriomorphia</taxon>
        <taxon>Mytilida</taxon>
        <taxon>Mytiloidea</taxon>
        <taxon>Mytilidae</taxon>
        <taxon>Mytilinae</taxon>
        <taxon>Mytilus</taxon>
    </lineage>
</organism>
<proteinExistence type="predicted"/>